<dbReference type="EMBL" id="QJKJ01002947">
    <property type="protein sequence ID" value="RDY00631.1"/>
    <property type="molecule type" value="Genomic_DNA"/>
</dbReference>
<keyword evidence="10" id="KW-1185">Reference proteome</keyword>
<comment type="similarity">
    <text evidence="7">Belongs to the YOS1 family.</text>
</comment>
<dbReference type="Pfam" id="PF08571">
    <property type="entry name" value="Yos1"/>
    <property type="match status" value="1"/>
</dbReference>
<feature type="non-terminal residue" evidence="9">
    <location>
        <position position="1"/>
    </location>
</feature>
<keyword evidence="2" id="KW-0813">Transport</keyword>
<feature type="transmembrane region" description="Helical" evidence="8">
    <location>
        <begin position="47"/>
        <end position="66"/>
    </location>
</feature>
<reference evidence="9" key="1">
    <citation type="submission" date="2018-05" db="EMBL/GenBank/DDBJ databases">
        <title>Draft genome of Mucuna pruriens seed.</title>
        <authorList>
            <person name="Nnadi N.E."/>
            <person name="Vos R."/>
            <person name="Hasami M.H."/>
            <person name="Devisetty U.K."/>
            <person name="Aguiy J.C."/>
        </authorList>
    </citation>
    <scope>NUCLEOTIDE SEQUENCE [LARGE SCALE GENOMIC DNA]</scope>
    <source>
        <strain evidence="9">JCA_2017</strain>
    </source>
</reference>
<evidence type="ECO:0000256" key="4">
    <source>
        <dbReference type="ARBA" id="ARBA00022927"/>
    </source>
</evidence>
<feature type="transmembrane region" description="Helical" evidence="8">
    <location>
        <begin position="174"/>
        <end position="193"/>
    </location>
</feature>
<organism evidence="9 10">
    <name type="scientific">Mucuna pruriens</name>
    <name type="common">Velvet bean</name>
    <name type="synonym">Dolichos pruriens</name>
    <dbReference type="NCBI Taxonomy" id="157652"/>
    <lineage>
        <taxon>Eukaryota</taxon>
        <taxon>Viridiplantae</taxon>
        <taxon>Streptophyta</taxon>
        <taxon>Embryophyta</taxon>
        <taxon>Tracheophyta</taxon>
        <taxon>Spermatophyta</taxon>
        <taxon>Magnoliopsida</taxon>
        <taxon>eudicotyledons</taxon>
        <taxon>Gunneridae</taxon>
        <taxon>Pentapetalae</taxon>
        <taxon>rosids</taxon>
        <taxon>fabids</taxon>
        <taxon>Fabales</taxon>
        <taxon>Fabaceae</taxon>
        <taxon>Papilionoideae</taxon>
        <taxon>50 kb inversion clade</taxon>
        <taxon>NPAAA clade</taxon>
        <taxon>indigoferoid/millettioid clade</taxon>
        <taxon>Phaseoleae</taxon>
        <taxon>Mucuna</taxon>
    </lineage>
</organism>
<comment type="subcellular location">
    <subcellularLocation>
        <location evidence="1">Membrane</location>
    </subcellularLocation>
</comment>
<evidence type="ECO:0000256" key="8">
    <source>
        <dbReference type="SAM" id="Phobius"/>
    </source>
</evidence>
<proteinExistence type="inferred from homology"/>
<dbReference type="STRING" id="157652.A0A371HCV9"/>
<keyword evidence="5 8" id="KW-1133">Transmembrane helix</keyword>
<evidence type="ECO:0000256" key="2">
    <source>
        <dbReference type="ARBA" id="ARBA00022448"/>
    </source>
</evidence>
<dbReference type="OrthoDB" id="15356at2759"/>
<accession>A0A371HCV9</accession>
<dbReference type="InterPro" id="IPR013880">
    <property type="entry name" value="Yos1"/>
</dbReference>
<evidence type="ECO:0000256" key="1">
    <source>
        <dbReference type="ARBA" id="ARBA00004370"/>
    </source>
</evidence>
<feature type="transmembrane region" description="Helical" evidence="8">
    <location>
        <begin position="205"/>
        <end position="232"/>
    </location>
</feature>
<evidence type="ECO:0000256" key="7">
    <source>
        <dbReference type="ARBA" id="ARBA00024203"/>
    </source>
</evidence>
<feature type="transmembrane region" description="Helical" evidence="8">
    <location>
        <begin position="103"/>
        <end position="127"/>
    </location>
</feature>
<protein>
    <recommendedName>
        <fullName evidence="11">Transmembrane protein</fullName>
    </recommendedName>
</protein>
<evidence type="ECO:0000256" key="3">
    <source>
        <dbReference type="ARBA" id="ARBA00022692"/>
    </source>
</evidence>
<dbReference type="PANTHER" id="PTHR15858">
    <property type="entry name" value="IMMEDIATE EARLY RESPONSE 3-INTERACTING PROTEIN 1"/>
    <property type="match status" value="1"/>
</dbReference>
<name>A0A371HCV9_MUCPR</name>
<dbReference type="GO" id="GO:0030134">
    <property type="term" value="C:COPII-coated ER to Golgi transport vesicle"/>
    <property type="evidence" value="ECO:0007669"/>
    <property type="project" value="TreeGrafter"/>
</dbReference>
<dbReference type="GO" id="GO:0015031">
    <property type="term" value="P:protein transport"/>
    <property type="evidence" value="ECO:0007669"/>
    <property type="project" value="UniProtKB-KW"/>
</dbReference>
<dbReference type="GO" id="GO:0000139">
    <property type="term" value="C:Golgi membrane"/>
    <property type="evidence" value="ECO:0007669"/>
    <property type="project" value="TreeGrafter"/>
</dbReference>
<sequence length="261" mass="28642">MIECGVFQLLLCRLLIQRDRLLEISFLKTGFSVWRPRKSLLFASQKMGFWTFLEGFLLFANALAILNEDRFLAPRGWTLAEMTGQRRNSLKGQKKQKPNKQKVLIFTNIHHFHSTGIITSLVLNAGIVQGGLYLPNKKSPSTLNPSFSKLALSLSTFSLTTSSDATPPNFTTPYFLSPSSLITTLSSVGLGASSAFPYTFGKTNCIVTILFFFPSSPPPPSFVITGAVIAIFSPPLSFVMTGAVMAIFSGLVFWGFPKAPI</sequence>
<gene>
    <name evidence="9" type="ORF">CR513_16169</name>
</gene>
<feature type="transmembrane region" description="Helical" evidence="8">
    <location>
        <begin position="238"/>
        <end position="256"/>
    </location>
</feature>
<evidence type="ECO:0000313" key="10">
    <source>
        <dbReference type="Proteomes" id="UP000257109"/>
    </source>
</evidence>
<dbReference type="Proteomes" id="UP000257109">
    <property type="component" value="Unassembled WGS sequence"/>
</dbReference>
<keyword evidence="6 8" id="KW-0472">Membrane</keyword>
<keyword evidence="4" id="KW-0653">Protein transport</keyword>
<keyword evidence="3 8" id="KW-0812">Transmembrane</keyword>
<dbReference type="GO" id="GO:0005789">
    <property type="term" value="C:endoplasmic reticulum membrane"/>
    <property type="evidence" value="ECO:0007669"/>
    <property type="project" value="TreeGrafter"/>
</dbReference>
<evidence type="ECO:0000256" key="5">
    <source>
        <dbReference type="ARBA" id="ARBA00022989"/>
    </source>
</evidence>
<comment type="caution">
    <text evidence="9">The sequence shown here is derived from an EMBL/GenBank/DDBJ whole genome shotgun (WGS) entry which is preliminary data.</text>
</comment>
<dbReference type="AlphaFoldDB" id="A0A371HCV9"/>
<evidence type="ECO:0000256" key="6">
    <source>
        <dbReference type="ARBA" id="ARBA00023136"/>
    </source>
</evidence>
<dbReference type="PANTHER" id="PTHR15858:SF0">
    <property type="entry name" value="IMMEDIATE EARLY RESPONSE 3-INTERACTING PROTEIN 1"/>
    <property type="match status" value="1"/>
</dbReference>
<evidence type="ECO:0000313" key="9">
    <source>
        <dbReference type="EMBL" id="RDY00631.1"/>
    </source>
</evidence>
<evidence type="ECO:0008006" key="11">
    <source>
        <dbReference type="Google" id="ProtNLM"/>
    </source>
</evidence>
<dbReference type="GO" id="GO:0006888">
    <property type="term" value="P:endoplasmic reticulum to Golgi vesicle-mediated transport"/>
    <property type="evidence" value="ECO:0007669"/>
    <property type="project" value="TreeGrafter"/>
</dbReference>